<dbReference type="Pfam" id="PF21142">
    <property type="entry name" value="A2M_bMG2"/>
    <property type="match status" value="1"/>
</dbReference>
<evidence type="ECO:0000259" key="5">
    <source>
        <dbReference type="SMART" id="SM01360"/>
    </source>
</evidence>
<dbReference type="Pfam" id="PF17973">
    <property type="entry name" value="bMG10"/>
    <property type="match status" value="1"/>
</dbReference>
<dbReference type="EMBL" id="JAHCQH010000017">
    <property type="protein sequence ID" value="MBS9478087.1"/>
    <property type="molecule type" value="Genomic_DNA"/>
</dbReference>
<dbReference type="PANTHER" id="PTHR40094:SF1">
    <property type="entry name" value="UBIQUITIN DOMAIN-CONTAINING PROTEIN"/>
    <property type="match status" value="1"/>
</dbReference>
<dbReference type="CDD" id="cd02891">
    <property type="entry name" value="A2M_like"/>
    <property type="match status" value="1"/>
</dbReference>
<accession>A0ABS5R990</accession>
<dbReference type="InterPro" id="IPR041246">
    <property type="entry name" value="Bact_MG10"/>
</dbReference>
<dbReference type="PIRSF" id="PIRSF038980">
    <property type="entry name" value="A2M_bac"/>
    <property type="match status" value="1"/>
</dbReference>
<dbReference type="Pfam" id="PF07703">
    <property type="entry name" value="A2M_BRD"/>
    <property type="match status" value="1"/>
</dbReference>
<dbReference type="InterPro" id="IPR011625">
    <property type="entry name" value="A2M_N_BRD"/>
</dbReference>
<sequence>MSGVLSAFSLVGRGLAASALTFAVLLAPAFSQSPTPKPAAKPAATQAGTAKPSAVQAAAAAQDALPKTFARPDLVEAARRLQALLGRERGPLPKSAVQLRKDADAALAGGDARTAAEIYGQLAHAAGTDAGAWMRLSRALARIKPNDDESPDIFLDRAQGAAFLAYRNATTRVQQADALFAIGHLYDRRSLWRAALDTLSLALTYVDVPDQRAFYDKLRAERGFRMLDYSVDSDAANPRICVQFSEPLVKGTDYAAYVTLKGPQGAVDKPAVTSEGSQLCVEGLAHGESYDVGLRRGLPSSVAAEPLAATADLTIYVRDRKAGVRFTGRNYVLPRSGPRGIPLVSVNTSRVGVELYRIGDRSLIPTAIDGEFRANLGGFDLERLKSGQAEAVFKGELETASPLNEDVTTSFPVDEAVGTLAPGVYVLTARPAGDAADPTDEWSARATQWFVVSDLGMTALSGSTGLTVMVRGLGSAQPLADVELRLLAKSNEVLATAKTDATGAASFDPGVMRGTDGFAPAVIVARATEGDYAFLSLEDQAFDLTDRGVGGRAAPDKMDAFVTTERGVYRSGEEVHVTALLRSPQVEAVAGVPLTLMLKRPDGVEERRIQAPDEGAGGRAVGFPLMGGAMTGVWRIEAYVDPRGAPVGETTFLLEDYVPERLALDLSTTATRITPKAPVTVNADGRWLFGPPAAGLDISGEIEVRIAKERPSLPGWRFGRPDDGFAPERSALPDLAVTDAGGKASLSAVLPALAPTARPLEAEIFVSLDEGGGRAVRRSLVLPVEPAPAAIGVKPLFGPSGPGENASAGFEVQAFNAAGAAIARAGAQWALYRIETRYQWYRLGSSWDFEPVESVAKVADGKLDLGTSTPARLDVPVGWGRYRLEVSEGSLVTAVPFEAGWGGGATADAPDRLEVSLDKKQYAAGETLKVNLTSRHDGSATVLIVGDGVLASQTLDVKAGDSAVEFPVAATWGPGAYALAFLHRPLDVAAGRNPGRAIGLAWFGVDQSARRLEVKLDAPALVRPETTVSVPVTVAGAGKGEAFVTLALVDVGILNLTRFETPDPDGFYLGQRALGTEVRDFYGQLIDGMLGARGRLRSGGDAMDAGLQAEPPTQPPLALFSGPVKLDADGRGTLDFAIPPFDGTGRLMAVAWSAAAVGHASADVTIRDPVVLTATLPRFLASGDRSTLNLALANVDGETGDYALDVVTEGPIAVPSAPRTIPLAKGARQVFNVQLNGIGIGEARLSLRLSGPGGLAITRDYRLNVRPAYPAISRRSVETIAPGASITLSRDLVADLVPGTGGVTVFAGPDPALDVPALFGALDRYPFACSEQLTSRALPLLYLSDFGTAERFRLKDPAETIRDAIARLIARQGSDGSFGLWSAGGNDLWLDAYVSDFLTRAREKGHAVPDRPFTMALDRLRNAVAYAGDGATNDGTAYAIYVLARNGRAPLGDLRYVADAKLEEVESPLARGQLGAALAMLGDKGRAERVFGAALELLPEAPEPLTAGRADFGSILRDAAGVATLAAEAGFTNTARTARARLASAYADAGPTSTQEDSWLLLAARAAREGRGIAVEVGGTLTSGIYERALTPAELATPLKLTNRGTAPLDVAVTIDGPPVTPEPASAAGFALTRSYYTLDGTPADPAKVIQNQRLVVLLEASEDEPAPSHVLLVDYLPAGFEIDNPSLAVGADTGGLAWLGETTEASHAEFRDAFFAAAFDLTQTGDEAQMLRVAYIVRAVSPGTYAHPPAIVEDMYRPGRYARTEPGTVQVSGAAR</sequence>
<evidence type="ECO:0000256" key="3">
    <source>
        <dbReference type="SAM" id="SignalP"/>
    </source>
</evidence>
<dbReference type="InterPro" id="IPR021868">
    <property type="entry name" value="Alpha_2_Macroglob_MG3"/>
</dbReference>
<dbReference type="InterPro" id="IPR002890">
    <property type="entry name" value="MG2"/>
</dbReference>
<dbReference type="Pfam" id="PF17972">
    <property type="entry name" value="bMG5"/>
    <property type="match status" value="1"/>
</dbReference>
<dbReference type="InterPro" id="IPR049120">
    <property type="entry name" value="A2M_bMG2"/>
</dbReference>
<feature type="chain" id="PRO_5047487744" evidence="3">
    <location>
        <begin position="24"/>
        <end position="1777"/>
    </location>
</feature>
<evidence type="ECO:0000256" key="1">
    <source>
        <dbReference type="ARBA" id="ARBA00010556"/>
    </source>
</evidence>
<dbReference type="PANTHER" id="PTHR40094">
    <property type="entry name" value="ALPHA-2-MACROGLOBULIN HOMOLOG"/>
    <property type="match status" value="1"/>
</dbReference>
<evidence type="ECO:0000256" key="2">
    <source>
        <dbReference type="ARBA" id="ARBA00022729"/>
    </source>
</evidence>
<dbReference type="SMART" id="SM01360">
    <property type="entry name" value="A2M"/>
    <property type="match status" value="1"/>
</dbReference>
<dbReference type="InterPro" id="IPR026284">
    <property type="entry name" value="A2MG_proteobact"/>
</dbReference>
<reference evidence="6" key="1">
    <citation type="submission" date="2021-05" db="EMBL/GenBank/DDBJ databases">
        <authorList>
            <person name="Sun Q."/>
            <person name="Inoue M."/>
        </authorList>
    </citation>
    <scope>NUCLEOTIDE SEQUENCE</scope>
    <source>
        <strain evidence="6">VKM B-3255</strain>
    </source>
</reference>
<evidence type="ECO:0000313" key="7">
    <source>
        <dbReference type="Proteomes" id="UP001166585"/>
    </source>
</evidence>
<dbReference type="InterPro" id="IPR001599">
    <property type="entry name" value="Macroglobln_a2"/>
</dbReference>
<dbReference type="InterPro" id="IPR041462">
    <property type="entry name" value="Bact_A2M_MG6"/>
</dbReference>
<dbReference type="Pfam" id="PF17962">
    <property type="entry name" value="bMG6"/>
    <property type="match status" value="1"/>
</dbReference>
<gene>
    <name evidence="6" type="ORF">KIP89_13310</name>
</gene>
<dbReference type="SMART" id="SM01359">
    <property type="entry name" value="A2M_N_2"/>
    <property type="match status" value="1"/>
</dbReference>
<dbReference type="Gene3D" id="2.60.40.1930">
    <property type="match status" value="1"/>
</dbReference>
<feature type="signal peptide" evidence="3">
    <location>
        <begin position="1"/>
        <end position="23"/>
    </location>
</feature>
<name>A0ABS5R990_9HYPH</name>
<dbReference type="Gene3D" id="1.50.10.20">
    <property type="match status" value="1"/>
</dbReference>
<feature type="domain" description="Alpha-2-macroglobulin bait region" evidence="4">
    <location>
        <begin position="913"/>
        <end position="1056"/>
    </location>
</feature>
<dbReference type="InterPro" id="IPR051802">
    <property type="entry name" value="YfhM-like"/>
</dbReference>
<dbReference type="InterPro" id="IPR041203">
    <property type="entry name" value="Bact_A2M_MG5"/>
</dbReference>
<proteinExistence type="inferred from homology"/>
<evidence type="ECO:0000313" key="6">
    <source>
        <dbReference type="EMBL" id="MBS9478087.1"/>
    </source>
</evidence>
<comment type="similarity">
    <text evidence="1">Belongs to the protease inhibitor I39 (alpha-2-macroglobulin) family. Bacterial alpha-2-macroglobulin subfamily.</text>
</comment>
<protein>
    <submittedName>
        <fullName evidence="6">Alpha-2-macroglobulin family protein</fullName>
    </submittedName>
</protein>
<dbReference type="Proteomes" id="UP001166585">
    <property type="component" value="Unassembled WGS sequence"/>
</dbReference>
<dbReference type="Pfam" id="PF01835">
    <property type="entry name" value="MG2"/>
    <property type="match status" value="1"/>
</dbReference>
<dbReference type="SUPFAM" id="SSF48239">
    <property type="entry name" value="Terpenoid cyclases/Protein prenyltransferases"/>
    <property type="match status" value="1"/>
</dbReference>
<evidence type="ECO:0000259" key="4">
    <source>
        <dbReference type="SMART" id="SM01359"/>
    </source>
</evidence>
<dbReference type="InterPro" id="IPR008930">
    <property type="entry name" value="Terpenoid_cyclase/PrenylTrfase"/>
</dbReference>
<comment type="caution">
    <text evidence="6">The sequence shown here is derived from an EMBL/GenBank/DDBJ whole genome shotgun (WGS) entry which is preliminary data.</text>
</comment>
<keyword evidence="7" id="KW-1185">Reference proteome</keyword>
<keyword evidence="2 3" id="KW-0732">Signal</keyword>
<organism evidence="6 7">
    <name type="scientific">Ancylobacter radicis</name>
    <dbReference type="NCBI Taxonomy" id="2836179"/>
    <lineage>
        <taxon>Bacteria</taxon>
        <taxon>Pseudomonadati</taxon>
        <taxon>Pseudomonadota</taxon>
        <taxon>Alphaproteobacteria</taxon>
        <taxon>Hyphomicrobiales</taxon>
        <taxon>Xanthobacteraceae</taxon>
        <taxon>Ancylobacter</taxon>
    </lineage>
</organism>
<dbReference type="Pfam" id="PF11974">
    <property type="entry name" value="bMG3"/>
    <property type="match status" value="1"/>
</dbReference>
<feature type="domain" description="Alpha-2-macroglobulin" evidence="5">
    <location>
        <begin position="1117"/>
        <end position="1206"/>
    </location>
</feature>